<keyword evidence="1 3" id="KW-0378">Hydrolase</keyword>
<protein>
    <submittedName>
        <fullName evidence="3">NUDIX hydrolase</fullName>
    </submittedName>
</protein>
<dbReference type="Gene3D" id="3.90.79.10">
    <property type="entry name" value="Nucleoside Triphosphate Pyrophosphohydrolase"/>
    <property type="match status" value="1"/>
</dbReference>
<evidence type="ECO:0000256" key="1">
    <source>
        <dbReference type="ARBA" id="ARBA00022801"/>
    </source>
</evidence>
<feature type="domain" description="Nudix hydrolase" evidence="2">
    <location>
        <begin position="60"/>
        <end position="200"/>
    </location>
</feature>
<dbReference type="InterPro" id="IPR000086">
    <property type="entry name" value="NUDIX_hydrolase_dom"/>
</dbReference>
<sequence>MPDGGTRPDPVPVLLPGPVADEPAALPVTDSRTIHSGRVFDIVAETVDLGDAGAVHREFMKHPGAVAVVALDTEDRVLLLRQYRHPVRSYLWEVPAGLLDVADEPLVDAAARELAEEADLQAARWDTLVDYYTSPGGSDEALRIFLARDLSDVPEGGTFTREGEEAGMELRWVPLADAVALVLVGALHNPSAVAGLLALQAARATGLSGLRPADAPWVR</sequence>
<gene>
    <name evidence="3" type="ORF">EXU48_17615</name>
</gene>
<dbReference type="GO" id="GO:0016787">
    <property type="term" value="F:hydrolase activity"/>
    <property type="evidence" value="ECO:0007669"/>
    <property type="project" value="UniProtKB-KW"/>
</dbReference>
<dbReference type="RefSeq" id="WP_133109006.1">
    <property type="nucleotide sequence ID" value="NZ_SMNA01000009.1"/>
</dbReference>
<dbReference type="Pfam" id="PF00293">
    <property type="entry name" value="NUDIX"/>
    <property type="match status" value="1"/>
</dbReference>
<dbReference type="PANTHER" id="PTHR11839:SF31">
    <property type="entry name" value="ADP-RIBOSE PYROPHOSPHATASE"/>
    <property type="match status" value="1"/>
</dbReference>
<keyword evidence="4" id="KW-1185">Reference proteome</keyword>
<dbReference type="PROSITE" id="PS51462">
    <property type="entry name" value="NUDIX"/>
    <property type="match status" value="1"/>
</dbReference>
<evidence type="ECO:0000259" key="2">
    <source>
        <dbReference type="PROSITE" id="PS51462"/>
    </source>
</evidence>
<name>A0ABY2DZI2_9MICO</name>
<reference evidence="3 4" key="1">
    <citation type="submission" date="2019-03" db="EMBL/GenBank/DDBJ databases">
        <title>Genomic features of bacteria from cold environments.</title>
        <authorList>
            <person name="Shen L."/>
        </authorList>
    </citation>
    <scope>NUCLEOTIDE SEQUENCE [LARGE SCALE GENOMIC DNA]</scope>
    <source>
        <strain evidence="4">T3246-1</strain>
    </source>
</reference>
<dbReference type="PANTHER" id="PTHR11839">
    <property type="entry name" value="UDP/ADP-SUGAR PYROPHOSPHATASE"/>
    <property type="match status" value="1"/>
</dbReference>
<organism evidence="3 4">
    <name type="scientific">Occultella glacieicola</name>
    <dbReference type="NCBI Taxonomy" id="2518684"/>
    <lineage>
        <taxon>Bacteria</taxon>
        <taxon>Bacillati</taxon>
        <taxon>Actinomycetota</taxon>
        <taxon>Actinomycetes</taxon>
        <taxon>Micrococcales</taxon>
        <taxon>Ruaniaceae</taxon>
        <taxon>Occultella</taxon>
    </lineage>
</organism>
<dbReference type="SUPFAM" id="SSF55811">
    <property type="entry name" value="Nudix"/>
    <property type="match status" value="1"/>
</dbReference>
<dbReference type="CDD" id="cd24158">
    <property type="entry name" value="NUDIX_ADPRase_Rv1700"/>
    <property type="match status" value="1"/>
</dbReference>
<dbReference type="InterPro" id="IPR015797">
    <property type="entry name" value="NUDIX_hydrolase-like_dom_sf"/>
</dbReference>
<dbReference type="EMBL" id="SMNA01000009">
    <property type="protein sequence ID" value="TDE90292.1"/>
    <property type="molecule type" value="Genomic_DNA"/>
</dbReference>
<accession>A0ABY2DZI2</accession>
<evidence type="ECO:0000313" key="3">
    <source>
        <dbReference type="EMBL" id="TDE90292.1"/>
    </source>
</evidence>
<evidence type="ECO:0000313" key="4">
    <source>
        <dbReference type="Proteomes" id="UP000504882"/>
    </source>
</evidence>
<proteinExistence type="predicted"/>
<dbReference type="Proteomes" id="UP000504882">
    <property type="component" value="Unassembled WGS sequence"/>
</dbReference>
<comment type="caution">
    <text evidence="3">The sequence shown here is derived from an EMBL/GenBank/DDBJ whole genome shotgun (WGS) entry which is preliminary data.</text>
</comment>